<proteinExistence type="predicted"/>
<feature type="compositionally biased region" description="Polar residues" evidence="1">
    <location>
        <begin position="19"/>
        <end position="41"/>
    </location>
</feature>
<dbReference type="AlphaFoldDB" id="E4YPA5"/>
<dbReference type="EMBL" id="FN654942">
    <property type="protein sequence ID" value="CBY37303.1"/>
    <property type="molecule type" value="Genomic_DNA"/>
</dbReference>
<evidence type="ECO:0000256" key="1">
    <source>
        <dbReference type="SAM" id="MobiDB-lite"/>
    </source>
</evidence>
<sequence length="186" mass="20805">MIHPSSSSNPRSRIQSRRTASTASNVSASLDVPKQSSAQRSAFANELKNVLKKNNNKLSESPEIDKKILEPLELPANSPTETSDTDNLDVSKAKIEPELENATDSRTPELPPKATPKARKKSPQKDKPSVIRNSSIPKRKELKEISTQTFIPDQEEIKEEKIITEPEQSFWLCSSFPSSLRQKKQN</sequence>
<organism evidence="2">
    <name type="scientific">Oikopleura dioica</name>
    <name type="common">Tunicate</name>
    <dbReference type="NCBI Taxonomy" id="34765"/>
    <lineage>
        <taxon>Eukaryota</taxon>
        <taxon>Metazoa</taxon>
        <taxon>Chordata</taxon>
        <taxon>Tunicata</taxon>
        <taxon>Appendicularia</taxon>
        <taxon>Copelata</taxon>
        <taxon>Oikopleuridae</taxon>
        <taxon>Oikopleura</taxon>
    </lineage>
</organism>
<gene>
    <name evidence="2" type="ORF">GSOID_T00030395001</name>
</gene>
<feature type="compositionally biased region" description="Low complexity" evidence="1">
    <location>
        <begin position="1"/>
        <end position="13"/>
    </location>
</feature>
<feature type="region of interest" description="Disordered" evidence="1">
    <location>
        <begin position="53"/>
        <end position="144"/>
    </location>
</feature>
<reference evidence="2" key="1">
    <citation type="journal article" date="2010" name="Science">
        <title>Plasticity of animal genome architecture unmasked by rapid evolution of a pelagic tunicate.</title>
        <authorList>
            <person name="Denoeud F."/>
            <person name="Henriet S."/>
            <person name="Mungpakdee S."/>
            <person name="Aury J.M."/>
            <person name="Da Silva C."/>
            <person name="Brinkmann H."/>
            <person name="Mikhaleva J."/>
            <person name="Olsen L.C."/>
            <person name="Jubin C."/>
            <person name="Canestro C."/>
            <person name="Bouquet J.M."/>
            <person name="Danks G."/>
            <person name="Poulain J."/>
            <person name="Campsteijn C."/>
            <person name="Adamski M."/>
            <person name="Cross I."/>
            <person name="Yadetie F."/>
            <person name="Muffato M."/>
            <person name="Louis A."/>
            <person name="Butcher S."/>
            <person name="Tsagkogeorga G."/>
            <person name="Konrad A."/>
            <person name="Singh S."/>
            <person name="Jensen M.F."/>
            <person name="Cong E.H."/>
            <person name="Eikeseth-Otteraa H."/>
            <person name="Noel B."/>
            <person name="Anthouard V."/>
            <person name="Porcel B.M."/>
            <person name="Kachouri-Lafond R."/>
            <person name="Nishino A."/>
            <person name="Ugolini M."/>
            <person name="Chourrout P."/>
            <person name="Nishida H."/>
            <person name="Aasland R."/>
            <person name="Huzurbazar S."/>
            <person name="Westhof E."/>
            <person name="Delsuc F."/>
            <person name="Lehrach H."/>
            <person name="Reinhardt R."/>
            <person name="Weissenbach J."/>
            <person name="Roy S.W."/>
            <person name="Artiguenave F."/>
            <person name="Postlethwait J.H."/>
            <person name="Manak J.R."/>
            <person name="Thompson E.M."/>
            <person name="Jaillon O."/>
            <person name="Du Pasquier L."/>
            <person name="Boudinot P."/>
            <person name="Liberles D.A."/>
            <person name="Volff J.N."/>
            <person name="Philippe H."/>
            <person name="Lenhard B."/>
            <person name="Roest Crollius H."/>
            <person name="Wincker P."/>
            <person name="Chourrout D."/>
        </authorList>
    </citation>
    <scope>NUCLEOTIDE SEQUENCE [LARGE SCALE GENOMIC DNA]</scope>
</reference>
<accession>E4YPA5</accession>
<feature type="region of interest" description="Disordered" evidence="1">
    <location>
        <begin position="1"/>
        <end position="41"/>
    </location>
</feature>
<dbReference type="Proteomes" id="UP000011014">
    <property type="component" value="Unassembled WGS sequence"/>
</dbReference>
<evidence type="ECO:0000313" key="2">
    <source>
        <dbReference type="EMBL" id="CBY37303.1"/>
    </source>
</evidence>
<name>E4YPA5_OIKDI</name>
<protein>
    <submittedName>
        <fullName evidence="2">Uncharacterized protein</fullName>
    </submittedName>
</protein>